<sequence>MCSDGQSVKHYDRGHGRALCTPGTPQGLILLFLIFSKHIEITFVIIFTVKPYSFVSSKFRLPLQFFLPFSVSFFFIRFLVLCNTGGSFIVRRFSDRTSLSCASLAFRAAS</sequence>
<gene>
    <name evidence="2" type="ORF">FN846DRAFT_730564</name>
</gene>
<dbReference type="InParanoid" id="A0A5J5EW97"/>
<reference evidence="2 3" key="1">
    <citation type="submission" date="2019-09" db="EMBL/GenBank/DDBJ databases">
        <title>Draft genome of the ectomycorrhizal ascomycete Sphaerosporella brunnea.</title>
        <authorList>
            <consortium name="DOE Joint Genome Institute"/>
            <person name="Benucci G.M."/>
            <person name="Marozzi G."/>
            <person name="Antonielli L."/>
            <person name="Sanchez S."/>
            <person name="Marco P."/>
            <person name="Wang X."/>
            <person name="Falini L.B."/>
            <person name="Barry K."/>
            <person name="Haridas S."/>
            <person name="Lipzen A."/>
            <person name="Labutti K."/>
            <person name="Grigoriev I.V."/>
            <person name="Murat C."/>
            <person name="Martin F."/>
            <person name="Albertini E."/>
            <person name="Donnini D."/>
            <person name="Bonito G."/>
        </authorList>
    </citation>
    <scope>NUCLEOTIDE SEQUENCE [LARGE SCALE GENOMIC DNA]</scope>
    <source>
        <strain evidence="2 3">Sb_GMNB300</strain>
    </source>
</reference>
<protein>
    <submittedName>
        <fullName evidence="2">Uncharacterized protein</fullName>
    </submittedName>
</protein>
<keyword evidence="1" id="KW-0812">Transmembrane</keyword>
<dbReference type="AlphaFoldDB" id="A0A5J5EW97"/>
<dbReference type="EMBL" id="VXIS01000095">
    <property type="protein sequence ID" value="KAA8905834.1"/>
    <property type="molecule type" value="Genomic_DNA"/>
</dbReference>
<accession>A0A5J5EW97</accession>
<comment type="caution">
    <text evidence="2">The sequence shown here is derived from an EMBL/GenBank/DDBJ whole genome shotgun (WGS) entry which is preliminary data.</text>
</comment>
<evidence type="ECO:0000256" key="1">
    <source>
        <dbReference type="SAM" id="Phobius"/>
    </source>
</evidence>
<evidence type="ECO:0000313" key="2">
    <source>
        <dbReference type="EMBL" id="KAA8905834.1"/>
    </source>
</evidence>
<proteinExistence type="predicted"/>
<organism evidence="2 3">
    <name type="scientific">Sphaerosporella brunnea</name>
    <dbReference type="NCBI Taxonomy" id="1250544"/>
    <lineage>
        <taxon>Eukaryota</taxon>
        <taxon>Fungi</taxon>
        <taxon>Dikarya</taxon>
        <taxon>Ascomycota</taxon>
        <taxon>Pezizomycotina</taxon>
        <taxon>Pezizomycetes</taxon>
        <taxon>Pezizales</taxon>
        <taxon>Pyronemataceae</taxon>
        <taxon>Sphaerosporella</taxon>
    </lineage>
</organism>
<keyword evidence="1" id="KW-1133">Transmembrane helix</keyword>
<keyword evidence="3" id="KW-1185">Reference proteome</keyword>
<feature type="transmembrane region" description="Helical" evidence="1">
    <location>
        <begin position="69"/>
        <end position="90"/>
    </location>
</feature>
<keyword evidence="1" id="KW-0472">Membrane</keyword>
<evidence type="ECO:0000313" key="3">
    <source>
        <dbReference type="Proteomes" id="UP000326924"/>
    </source>
</evidence>
<dbReference type="Proteomes" id="UP000326924">
    <property type="component" value="Unassembled WGS sequence"/>
</dbReference>
<feature type="transmembrane region" description="Helical" evidence="1">
    <location>
        <begin position="27"/>
        <end position="49"/>
    </location>
</feature>
<name>A0A5J5EW97_9PEZI</name>